<dbReference type="InterPro" id="IPR000073">
    <property type="entry name" value="AB_hydrolase_1"/>
</dbReference>
<dbReference type="PANTHER" id="PTHR43798">
    <property type="entry name" value="MONOACYLGLYCEROL LIPASE"/>
    <property type="match status" value="1"/>
</dbReference>
<accession>A0ABT9Z7H7</accession>
<evidence type="ECO:0000313" key="3">
    <source>
        <dbReference type="Proteomes" id="UP001232245"/>
    </source>
</evidence>
<proteinExistence type="predicted"/>
<dbReference type="InterPro" id="IPR050266">
    <property type="entry name" value="AB_hydrolase_sf"/>
</dbReference>
<evidence type="ECO:0000259" key="1">
    <source>
        <dbReference type="Pfam" id="PF00561"/>
    </source>
</evidence>
<dbReference type="SUPFAM" id="SSF53474">
    <property type="entry name" value="alpha/beta-Hydrolases"/>
    <property type="match status" value="1"/>
</dbReference>
<dbReference type="RefSeq" id="WP_174879910.1">
    <property type="nucleotide sequence ID" value="NZ_CADEPK010000079.1"/>
</dbReference>
<keyword evidence="3" id="KW-1185">Reference proteome</keyword>
<feature type="domain" description="AB hydrolase-1" evidence="1">
    <location>
        <begin position="52"/>
        <end position="277"/>
    </location>
</feature>
<reference evidence="2 3" key="1">
    <citation type="submission" date="2023-07" db="EMBL/GenBank/DDBJ databases">
        <title>Genomic Encyclopedia of Type Strains, Phase IV (KMG-IV): sequencing the most valuable type-strain genomes for metagenomic binning, comparative biology and taxonomic classification.</title>
        <authorList>
            <person name="Goeker M."/>
        </authorList>
    </citation>
    <scope>NUCLEOTIDE SEQUENCE [LARGE SCALE GENOMIC DNA]</scope>
    <source>
        <strain evidence="2 3">DSM 17723</strain>
    </source>
</reference>
<protein>
    <submittedName>
        <fullName evidence="2">Pimeloyl-ACP methyl ester carboxylesterase</fullName>
    </submittedName>
</protein>
<evidence type="ECO:0000313" key="2">
    <source>
        <dbReference type="EMBL" id="MDQ0228182.1"/>
    </source>
</evidence>
<organism evidence="2 3">
    <name type="scientific">Metabacillus niabensis</name>
    <dbReference type="NCBI Taxonomy" id="324854"/>
    <lineage>
        <taxon>Bacteria</taxon>
        <taxon>Bacillati</taxon>
        <taxon>Bacillota</taxon>
        <taxon>Bacilli</taxon>
        <taxon>Bacillales</taxon>
        <taxon>Bacillaceae</taxon>
        <taxon>Metabacillus</taxon>
    </lineage>
</organism>
<dbReference type="EMBL" id="JAUSTZ010000016">
    <property type="protein sequence ID" value="MDQ0228182.1"/>
    <property type="molecule type" value="Genomic_DNA"/>
</dbReference>
<dbReference type="Proteomes" id="UP001232245">
    <property type="component" value="Unassembled WGS sequence"/>
</dbReference>
<sequence>MKYLDENIAKIDYLNAYERGLTLWPLPYSLNYVKTSFGSTHIIDSGDKAKQPLLLLHGGSMSSTMWYPNVLDWSKHYRVICIDILGDKNKSIPKKPFINRESYSVWLKEVMDSLQIEKASLVGLSYGALHALNFALHFPNRLNRVVLMSPAESFLSFKPEFYSYAFGMVQNEEGVDQFLDWIFANRYRLDEKMKSQLVAGMMWVEKERDTKPKDNGFPYVFTDKELTSVQVPILLLIGEHEVMYNPIEALERAKRFVPQLTAELIAGVGHLMSMEKPELINKRVLSFLTSE</sequence>
<dbReference type="Pfam" id="PF00561">
    <property type="entry name" value="Abhydrolase_1"/>
    <property type="match status" value="1"/>
</dbReference>
<dbReference type="Gene3D" id="3.40.50.1820">
    <property type="entry name" value="alpha/beta hydrolase"/>
    <property type="match status" value="1"/>
</dbReference>
<name>A0ABT9Z7H7_9BACI</name>
<comment type="caution">
    <text evidence="2">The sequence shown here is derived from an EMBL/GenBank/DDBJ whole genome shotgun (WGS) entry which is preliminary data.</text>
</comment>
<dbReference type="PRINTS" id="PR00111">
    <property type="entry name" value="ABHYDROLASE"/>
</dbReference>
<gene>
    <name evidence="2" type="ORF">J2S02_004562</name>
</gene>
<dbReference type="InterPro" id="IPR029058">
    <property type="entry name" value="AB_hydrolase_fold"/>
</dbReference>